<keyword evidence="4" id="KW-1185">Reference proteome</keyword>
<keyword evidence="1" id="KW-1133">Transmembrane helix</keyword>
<dbReference type="EMBL" id="CP036281">
    <property type="protein sequence ID" value="QDU79158.1"/>
    <property type="molecule type" value="Genomic_DNA"/>
</dbReference>
<evidence type="ECO:0000313" key="3">
    <source>
        <dbReference type="EMBL" id="QDU79158.1"/>
    </source>
</evidence>
<dbReference type="PANTHER" id="PTHR37464">
    <property type="entry name" value="BLL2463 PROTEIN"/>
    <property type="match status" value="1"/>
</dbReference>
<accession>A0A518CIU7</accession>
<dbReference type="AlphaFoldDB" id="A0A518CIU7"/>
<evidence type="ECO:0000256" key="1">
    <source>
        <dbReference type="SAM" id="Phobius"/>
    </source>
</evidence>
<protein>
    <recommendedName>
        <fullName evidence="2">VWFA domain-containing protein</fullName>
    </recommendedName>
</protein>
<dbReference type="PANTHER" id="PTHR37464:SF1">
    <property type="entry name" value="BLL2463 PROTEIN"/>
    <property type="match status" value="1"/>
</dbReference>
<dbReference type="Pfam" id="PF13519">
    <property type="entry name" value="VWA_2"/>
    <property type="match status" value="1"/>
</dbReference>
<dbReference type="InterPro" id="IPR002035">
    <property type="entry name" value="VWF_A"/>
</dbReference>
<dbReference type="InterPro" id="IPR036465">
    <property type="entry name" value="vWFA_dom_sf"/>
</dbReference>
<dbReference type="InterPro" id="IPR024163">
    <property type="entry name" value="Aerotolerance_reg_N"/>
</dbReference>
<name>A0A518CIU7_9PLAN</name>
<dbReference type="RefSeq" id="WP_144993535.1">
    <property type="nucleotide sequence ID" value="NZ_CP036281.1"/>
</dbReference>
<keyword evidence="1" id="KW-0812">Transmembrane</keyword>
<evidence type="ECO:0000259" key="2">
    <source>
        <dbReference type="SMART" id="SM00327"/>
    </source>
</evidence>
<reference evidence="3 4" key="1">
    <citation type="submission" date="2019-02" db="EMBL/GenBank/DDBJ databases">
        <title>Deep-cultivation of Planctomycetes and their phenomic and genomic characterization uncovers novel biology.</title>
        <authorList>
            <person name="Wiegand S."/>
            <person name="Jogler M."/>
            <person name="Boedeker C."/>
            <person name="Pinto D."/>
            <person name="Vollmers J."/>
            <person name="Rivas-Marin E."/>
            <person name="Kohn T."/>
            <person name="Peeters S.H."/>
            <person name="Heuer A."/>
            <person name="Rast P."/>
            <person name="Oberbeckmann S."/>
            <person name="Bunk B."/>
            <person name="Jeske O."/>
            <person name="Meyerdierks A."/>
            <person name="Storesund J.E."/>
            <person name="Kallscheuer N."/>
            <person name="Luecker S."/>
            <person name="Lage O.M."/>
            <person name="Pohl T."/>
            <person name="Merkel B.J."/>
            <person name="Hornburger P."/>
            <person name="Mueller R.-W."/>
            <person name="Bruemmer F."/>
            <person name="Labrenz M."/>
            <person name="Spormann A.M."/>
            <person name="Op den Camp H."/>
            <person name="Overmann J."/>
            <person name="Amann R."/>
            <person name="Jetten M.S.M."/>
            <person name="Mascher T."/>
            <person name="Medema M.H."/>
            <person name="Devos D.P."/>
            <person name="Kaster A.-K."/>
            <person name="Ovreas L."/>
            <person name="Rohde M."/>
            <person name="Galperin M.Y."/>
            <person name="Jogler C."/>
        </authorList>
    </citation>
    <scope>NUCLEOTIDE SEQUENCE [LARGE SCALE GENOMIC DNA]</scope>
    <source>
        <strain evidence="3 4">Pla110</strain>
    </source>
</reference>
<dbReference type="SMART" id="SM00327">
    <property type="entry name" value="VWA"/>
    <property type="match status" value="1"/>
</dbReference>
<evidence type="ECO:0000313" key="4">
    <source>
        <dbReference type="Proteomes" id="UP000317178"/>
    </source>
</evidence>
<proteinExistence type="predicted"/>
<keyword evidence="1" id="KW-0472">Membrane</keyword>
<organism evidence="3 4">
    <name type="scientific">Polystyrenella longa</name>
    <dbReference type="NCBI Taxonomy" id="2528007"/>
    <lineage>
        <taxon>Bacteria</taxon>
        <taxon>Pseudomonadati</taxon>
        <taxon>Planctomycetota</taxon>
        <taxon>Planctomycetia</taxon>
        <taxon>Planctomycetales</taxon>
        <taxon>Planctomycetaceae</taxon>
        <taxon>Polystyrenella</taxon>
    </lineage>
</organism>
<dbReference type="KEGG" id="plon:Pla110_08630"/>
<dbReference type="OrthoDB" id="5289914at2"/>
<feature type="transmembrane region" description="Helical" evidence="1">
    <location>
        <begin position="58"/>
        <end position="82"/>
    </location>
</feature>
<sequence length="658" mass="73931">MTLTSPAALFWFLLAIPIVVFYLLKIRLRRVPVSTTMFWNQIYEEKKPRSIWQQLRHLLSLLLQLLFLALLALALTDPLFFWETNQKRRLVILLDHSASMQANDVSSSNRLDAAKDDIHDMIRTLRSRDDMALIAVGATAEVVTGLTGHHRTLHRAVDNIAPTDQPTDFNEALELARSLIEGHPNGDIVLMTDGGFAKFEELAAQEQVFTQLYGKTDTSNIGITQFQIRRNLMDPVGYEVLVEVVNQSDKAAETRLEMELENDIVDVIPLKLEPNQTWSKVLEYTSSTGGILTATLDQEDALASDNEAYAILSQLRPQEVILVSEGNRYLEQVFNAIPLVELELVNKQPKFVPENSILVFHRQTPDTIPSGNVLVIEPISSTNLWTIGEKESSPLIASQNKESKLMAHVRLDNVLLSEARQIELKTEIEELASSVGEIPIFFSHEDDYQKVIVLNASLEEGDLPLRTAFPILMSNALNWFSGTESEFLESVATGSVKQINVSRLEPHQAEPTSTTTPIEASTVASSERVTSKVTKIRLTSPEKTEEELIAQNNQLWLGPLNQVGLWKLAAIPSSTEIMDDSNSESADTTASKPDTTIEIACNLSNSRESDLRVAELSDSLRKLQQAGFSFSPFWFYLILFATIFTCVEWYLYQRRWID</sequence>
<dbReference type="SUPFAM" id="SSF53300">
    <property type="entry name" value="vWA-like"/>
    <property type="match status" value="1"/>
</dbReference>
<dbReference type="Gene3D" id="3.40.50.410">
    <property type="entry name" value="von Willebrand factor, type A domain"/>
    <property type="match status" value="1"/>
</dbReference>
<gene>
    <name evidence="3" type="ORF">Pla110_08630</name>
</gene>
<feature type="domain" description="VWFA" evidence="2">
    <location>
        <begin position="87"/>
        <end position="280"/>
    </location>
</feature>
<dbReference type="Proteomes" id="UP000317178">
    <property type="component" value="Chromosome"/>
</dbReference>
<feature type="transmembrane region" description="Helical" evidence="1">
    <location>
        <begin position="633"/>
        <end position="652"/>
    </location>
</feature>
<feature type="transmembrane region" description="Helical" evidence="1">
    <location>
        <begin position="6"/>
        <end position="24"/>
    </location>
</feature>
<dbReference type="Pfam" id="PF07584">
    <property type="entry name" value="BatA"/>
    <property type="match status" value="1"/>
</dbReference>